<dbReference type="PANTHER" id="PTHR42748">
    <property type="entry name" value="NITROGEN METABOLITE REPRESSION PROTEIN NMRA FAMILY MEMBER"/>
    <property type="match status" value="1"/>
</dbReference>
<comment type="similarity">
    <text evidence="1">Belongs to the NmrA-type oxidoreductase family.</text>
</comment>
<comment type="caution">
    <text evidence="4">The sequence shown here is derived from an EMBL/GenBank/DDBJ whole genome shotgun (WGS) entry which is preliminary data.</text>
</comment>
<dbReference type="InterPro" id="IPR036291">
    <property type="entry name" value="NAD(P)-bd_dom_sf"/>
</dbReference>
<accession>A0ABR4EH47</accession>
<organism evidence="4 5">
    <name type="scientific">Diaporthe vaccinii</name>
    <dbReference type="NCBI Taxonomy" id="105482"/>
    <lineage>
        <taxon>Eukaryota</taxon>
        <taxon>Fungi</taxon>
        <taxon>Dikarya</taxon>
        <taxon>Ascomycota</taxon>
        <taxon>Pezizomycotina</taxon>
        <taxon>Sordariomycetes</taxon>
        <taxon>Sordariomycetidae</taxon>
        <taxon>Diaporthales</taxon>
        <taxon>Diaporthaceae</taxon>
        <taxon>Diaporthe</taxon>
        <taxon>Diaporthe eres species complex</taxon>
    </lineage>
</organism>
<dbReference type="Pfam" id="PF05368">
    <property type="entry name" value="NmrA"/>
    <property type="match status" value="1"/>
</dbReference>
<evidence type="ECO:0000256" key="2">
    <source>
        <dbReference type="ARBA" id="ARBA00022857"/>
    </source>
</evidence>
<dbReference type="SUPFAM" id="SSF51735">
    <property type="entry name" value="NAD(P)-binding Rossmann-fold domains"/>
    <property type="match status" value="1"/>
</dbReference>
<evidence type="ECO:0000313" key="5">
    <source>
        <dbReference type="Proteomes" id="UP001600888"/>
    </source>
</evidence>
<dbReference type="Gene3D" id="3.40.50.720">
    <property type="entry name" value="NAD(P)-binding Rossmann-like Domain"/>
    <property type="match status" value="1"/>
</dbReference>
<protein>
    <recommendedName>
        <fullName evidence="3">NmrA-like domain-containing protein</fullName>
    </recommendedName>
</protein>
<feature type="domain" description="NmrA-like" evidence="3">
    <location>
        <begin position="4"/>
        <end position="166"/>
    </location>
</feature>
<evidence type="ECO:0000259" key="3">
    <source>
        <dbReference type="Pfam" id="PF05368"/>
    </source>
</evidence>
<evidence type="ECO:0000256" key="1">
    <source>
        <dbReference type="ARBA" id="ARBA00006328"/>
    </source>
</evidence>
<dbReference type="InterPro" id="IPR008030">
    <property type="entry name" value="NmrA-like"/>
</dbReference>
<sequence>MEAKRTVLVVGATGKQGRSTVKYLLEPDQPASPSIKFKVMGLTRDTSSESAHQLLERTKQHVDNFSLVQGDFHKPDSIRKVFEDAASSDDGGIWGVFVVLAYPGLGESAQGEIKQARLLADLALEFKVEVFVYSSAIPVGPSEDDHLDDSHRAKPRIENYCRELGSKELNWM</sequence>
<dbReference type="PANTHER" id="PTHR42748:SF7">
    <property type="entry name" value="NMRA LIKE REDOX SENSOR 1-RELATED"/>
    <property type="match status" value="1"/>
</dbReference>
<name>A0ABR4EH47_9PEZI</name>
<dbReference type="Proteomes" id="UP001600888">
    <property type="component" value="Unassembled WGS sequence"/>
</dbReference>
<keyword evidence="2" id="KW-0521">NADP</keyword>
<keyword evidence="5" id="KW-1185">Reference proteome</keyword>
<dbReference type="InterPro" id="IPR051164">
    <property type="entry name" value="NmrA-like_oxidored"/>
</dbReference>
<gene>
    <name evidence="4" type="ORF">FJTKL_11408</name>
</gene>
<proteinExistence type="inferred from homology"/>
<dbReference type="EMBL" id="JBAWTH010000055">
    <property type="protein sequence ID" value="KAL2281730.1"/>
    <property type="molecule type" value="Genomic_DNA"/>
</dbReference>
<evidence type="ECO:0000313" key="4">
    <source>
        <dbReference type="EMBL" id="KAL2281730.1"/>
    </source>
</evidence>
<reference evidence="4 5" key="1">
    <citation type="submission" date="2024-03" db="EMBL/GenBank/DDBJ databases">
        <title>A high-quality draft genome sequence of Diaporthe vaccinii, a causative agent of upright dieback and viscid rot disease in cranberry plants.</title>
        <authorList>
            <person name="Sarrasin M."/>
            <person name="Lang B.F."/>
            <person name="Burger G."/>
        </authorList>
    </citation>
    <scope>NUCLEOTIDE SEQUENCE [LARGE SCALE GENOMIC DNA]</scope>
    <source>
        <strain evidence="4 5">IS7</strain>
    </source>
</reference>